<dbReference type="PANTHER" id="PTHR43784:SF3">
    <property type="entry name" value="GDSL FAMILY LIPASE"/>
    <property type="match status" value="1"/>
</dbReference>
<keyword evidence="2" id="KW-1185">Reference proteome</keyword>
<dbReference type="GeneID" id="34616284"/>
<dbReference type="Pfam" id="PF00657">
    <property type="entry name" value="Lipase_GDSL"/>
    <property type="match status" value="1"/>
</dbReference>
<protein>
    <submittedName>
        <fullName evidence="1">Uncharacterized protein</fullName>
    </submittedName>
</protein>
<evidence type="ECO:0000313" key="1">
    <source>
        <dbReference type="EMBL" id="OJJ44710.1"/>
    </source>
</evidence>
<dbReference type="EMBL" id="KV878347">
    <property type="protein sequence ID" value="OJJ44710.1"/>
    <property type="molecule type" value="Genomic_DNA"/>
</dbReference>
<accession>A0A1L9SBX6</accession>
<proteinExistence type="predicted"/>
<reference evidence="2" key="1">
    <citation type="journal article" date="2017" name="Genome Biol.">
        <title>Comparative genomics reveals high biological diversity and specific adaptations in the industrially and medically important fungal genus Aspergillus.</title>
        <authorList>
            <person name="de Vries R.P."/>
            <person name="Riley R."/>
            <person name="Wiebenga A."/>
            <person name="Aguilar-Osorio G."/>
            <person name="Amillis S."/>
            <person name="Uchima C.A."/>
            <person name="Anderluh G."/>
            <person name="Asadollahi M."/>
            <person name="Askin M."/>
            <person name="Barry K."/>
            <person name="Battaglia E."/>
            <person name="Bayram O."/>
            <person name="Benocci T."/>
            <person name="Braus-Stromeyer S.A."/>
            <person name="Caldana C."/>
            <person name="Canovas D."/>
            <person name="Cerqueira G.C."/>
            <person name="Chen F."/>
            <person name="Chen W."/>
            <person name="Choi C."/>
            <person name="Clum A."/>
            <person name="Dos Santos R.A."/>
            <person name="Damasio A.R."/>
            <person name="Diallinas G."/>
            <person name="Emri T."/>
            <person name="Fekete E."/>
            <person name="Flipphi M."/>
            <person name="Freyberg S."/>
            <person name="Gallo A."/>
            <person name="Gournas C."/>
            <person name="Habgood R."/>
            <person name="Hainaut M."/>
            <person name="Harispe M.L."/>
            <person name="Henrissat B."/>
            <person name="Hilden K.S."/>
            <person name="Hope R."/>
            <person name="Hossain A."/>
            <person name="Karabika E."/>
            <person name="Karaffa L."/>
            <person name="Karanyi Z."/>
            <person name="Krasevec N."/>
            <person name="Kuo A."/>
            <person name="Kusch H."/>
            <person name="LaButti K."/>
            <person name="Lagendijk E.L."/>
            <person name="Lapidus A."/>
            <person name="Levasseur A."/>
            <person name="Lindquist E."/>
            <person name="Lipzen A."/>
            <person name="Logrieco A.F."/>
            <person name="MacCabe A."/>
            <person name="Maekelae M.R."/>
            <person name="Malavazi I."/>
            <person name="Melin P."/>
            <person name="Meyer V."/>
            <person name="Mielnichuk N."/>
            <person name="Miskei M."/>
            <person name="Molnar A.P."/>
            <person name="Mule G."/>
            <person name="Ngan C.Y."/>
            <person name="Orejas M."/>
            <person name="Orosz E."/>
            <person name="Ouedraogo J.P."/>
            <person name="Overkamp K.M."/>
            <person name="Park H.-S."/>
            <person name="Perrone G."/>
            <person name="Piumi F."/>
            <person name="Punt P.J."/>
            <person name="Ram A.F."/>
            <person name="Ramon A."/>
            <person name="Rauscher S."/>
            <person name="Record E."/>
            <person name="Riano-Pachon D.M."/>
            <person name="Robert V."/>
            <person name="Roehrig J."/>
            <person name="Ruller R."/>
            <person name="Salamov A."/>
            <person name="Salih N.S."/>
            <person name="Samson R.A."/>
            <person name="Sandor E."/>
            <person name="Sanguinetti M."/>
            <person name="Schuetze T."/>
            <person name="Sepcic K."/>
            <person name="Shelest E."/>
            <person name="Sherlock G."/>
            <person name="Sophianopoulou V."/>
            <person name="Squina F.M."/>
            <person name="Sun H."/>
            <person name="Susca A."/>
            <person name="Todd R.B."/>
            <person name="Tsang A."/>
            <person name="Unkles S.E."/>
            <person name="van de Wiele N."/>
            <person name="van Rossen-Uffink D."/>
            <person name="Oliveira J.V."/>
            <person name="Vesth T.C."/>
            <person name="Visser J."/>
            <person name="Yu J.-H."/>
            <person name="Zhou M."/>
            <person name="Andersen M.R."/>
            <person name="Archer D.B."/>
            <person name="Baker S.E."/>
            <person name="Benoit I."/>
            <person name="Brakhage A.A."/>
            <person name="Braus G.H."/>
            <person name="Fischer R."/>
            <person name="Frisvad J.C."/>
            <person name="Goldman G.H."/>
            <person name="Houbraken J."/>
            <person name="Oakley B."/>
            <person name="Pocsi I."/>
            <person name="Scazzocchio C."/>
            <person name="Seiboth B."/>
            <person name="vanKuyk P.A."/>
            <person name="Wortman J."/>
            <person name="Dyer P.S."/>
            <person name="Grigoriev I.V."/>
        </authorList>
    </citation>
    <scope>NUCLEOTIDE SEQUENCE [LARGE SCALE GENOMIC DNA]</scope>
    <source>
        <strain evidence="2">CBS 506.65</strain>
    </source>
</reference>
<dbReference type="RefSeq" id="XP_022579220.1">
    <property type="nucleotide sequence ID" value="XM_022729820.1"/>
</dbReference>
<dbReference type="InterPro" id="IPR001087">
    <property type="entry name" value="GDSL"/>
</dbReference>
<dbReference type="VEuPathDB" id="FungiDB:ASPZODRAFT_722770"/>
<evidence type="ECO:0000313" key="2">
    <source>
        <dbReference type="Proteomes" id="UP000184188"/>
    </source>
</evidence>
<dbReference type="Gene3D" id="3.40.50.1110">
    <property type="entry name" value="SGNH hydrolase"/>
    <property type="match status" value="1"/>
</dbReference>
<dbReference type="InterPro" id="IPR036514">
    <property type="entry name" value="SGNH_hydro_sf"/>
</dbReference>
<sequence length="423" mass="45441">MDRSLALKERWVHTWTAMPMLTEPEHFPPKPFVQDAAIFPNTTIRQTVRISIGTQQSLRLRVSNAFGAHNLTITEATVALAASNQSGTNAIQPGSVRNVTFGAERDITIPPGALGVSDPIHLGVSLPARTALSISLFLKDGQGGGQITSHPGSRTTSYFAFGNRVSDVAFADDSVKTAIHWWTIRYYISGVEVFVSRPSRALALIGDSITDGLGSVTNGDTRWPDLLFVRLQKHPRTEGIAVLNSAAGGNRILQDGTGPSLLSRLDRDILAVSGVESVLIFSGVNDIGVAAAEPAVQEDLAKGMIAALRQIVTRLHAQGISVYGATITPFGRLPTSLDKIDSEEGVTPYSNPVRETTRQKVNDFIRSSGVFDAVVDFDRVLSDPLVPYGLASEYDSGDHLHPNQRAFQALADAIPLDLLKGSN</sequence>
<dbReference type="GO" id="GO:0016788">
    <property type="term" value="F:hydrolase activity, acting on ester bonds"/>
    <property type="evidence" value="ECO:0007669"/>
    <property type="project" value="InterPro"/>
</dbReference>
<gene>
    <name evidence="1" type="ORF">ASPZODRAFT_722770</name>
</gene>
<dbReference type="SUPFAM" id="SSF52266">
    <property type="entry name" value="SGNH hydrolase"/>
    <property type="match status" value="1"/>
</dbReference>
<dbReference type="AlphaFoldDB" id="A0A1L9SBX6"/>
<dbReference type="OrthoDB" id="10071171at2759"/>
<name>A0A1L9SBX6_9EURO</name>
<organism evidence="1 2">
    <name type="scientific">Penicilliopsis zonata CBS 506.65</name>
    <dbReference type="NCBI Taxonomy" id="1073090"/>
    <lineage>
        <taxon>Eukaryota</taxon>
        <taxon>Fungi</taxon>
        <taxon>Dikarya</taxon>
        <taxon>Ascomycota</taxon>
        <taxon>Pezizomycotina</taxon>
        <taxon>Eurotiomycetes</taxon>
        <taxon>Eurotiomycetidae</taxon>
        <taxon>Eurotiales</taxon>
        <taxon>Aspergillaceae</taxon>
        <taxon>Penicilliopsis</taxon>
    </lineage>
</organism>
<dbReference type="CDD" id="cd01830">
    <property type="entry name" value="XynE_like"/>
    <property type="match status" value="1"/>
</dbReference>
<dbReference type="PANTHER" id="PTHR43784">
    <property type="entry name" value="GDSL-LIKE LIPASE/ACYLHYDROLASE, PUTATIVE (AFU_ORTHOLOGUE AFUA_2G00820)-RELATED"/>
    <property type="match status" value="1"/>
</dbReference>
<dbReference type="STRING" id="1073090.A0A1L9SBX6"/>
<dbReference type="InterPro" id="IPR053140">
    <property type="entry name" value="GDSL_Rv0518-like"/>
</dbReference>
<dbReference type="Proteomes" id="UP000184188">
    <property type="component" value="Unassembled WGS sequence"/>
</dbReference>